<gene>
    <name evidence="1" type="ORF">OGAPHI_005640</name>
</gene>
<accession>A0A9P8T143</accession>
<protein>
    <submittedName>
        <fullName evidence="1">Uncharacterized protein</fullName>
    </submittedName>
</protein>
<evidence type="ECO:0000313" key="1">
    <source>
        <dbReference type="EMBL" id="KAH3662388.1"/>
    </source>
</evidence>
<evidence type="ECO:0000313" key="2">
    <source>
        <dbReference type="Proteomes" id="UP000769157"/>
    </source>
</evidence>
<dbReference type="RefSeq" id="XP_046059477.1">
    <property type="nucleotide sequence ID" value="XM_046206843.1"/>
</dbReference>
<dbReference type="Proteomes" id="UP000769157">
    <property type="component" value="Unassembled WGS sequence"/>
</dbReference>
<dbReference type="AlphaFoldDB" id="A0A9P8T143"/>
<reference evidence="1" key="2">
    <citation type="submission" date="2021-01" db="EMBL/GenBank/DDBJ databases">
        <authorList>
            <person name="Schikora-Tamarit M.A."/>
        </authorList>
    </citation>
    <scope>NUCLEOTIDE SEQUENCE</scope>
    <source>
        <strain evidence="1">CBS6075</strain>
    </source>
</reference>
<name>A0A9P8T143_9ASCO</name>
<keyword evidence="2" id="KW-1185">Reference proteome</keyword>
<sequence length="89" mass="9635">MAVSASLMATAISSTKFTWPGASKMFTTLEVCLKSGINNVILDVLMDSPLLISMVWLSVYLMGLKSLANGVSKLCVSWTNMSRKAVFPE</sequence>
<dbReference type="GeneID" id="70237604"/>
<reference evidence="1" key="1">
    <citation type="journal article" date="2021" name="Open Biol.">
        <title>Shared evolutionary footprints suggest mitochondrial oxidative damage underlies multiple complex I losses in fungi.</title>
        <authorList>
            <person name="Schikora-Tamarit M.A."/>
            <person name="Marcet-Houben M."/>
            <person name="Nosek J."/>
            <person name="Gabaldon T."/>
        </authorList>
    </citation>
    <scope>NUCLEOTIDE SEQUENCE</scope>
    <source>
        <strain evidence="1">CBS6075</strain>
    </source>
</reference>
<organism evidence="1 2">
    <name type="scientific">Ogataea philodendri</name>
    <dbReference type="NCBI Taxonomy" id="1378263"/>
    <lineage>
        <taxon>Eukaryota</taxon>
        <taxon>Fungi</taxon>
        <taxon>Dikarya</taxon>
        <taxon>Ascomycota</taxon>
        <taxon>Saccharomycotina</taxon>
        <taxon>Pichiomycetes</taxon>
        <taxon>Pichiales</taxon>
        <taxon>Pichiaceae</taxon>
        <taxon>Ogataea</taxon>
    </lineage>
</organism>
<proteinExistence type="predicted"/>
<comment type="caution">
    <text evidence="1">The sequence shown here is derived from an EMBL/GenBank/DDBJ whole genome shotgun (WGS) entry which is preliminary data.</text>
</comment>
<dbReference type="EMBL" id="JAEUBE010000378">
    <property type="protein sequence ID" value="KAH3662388.1"/>
    <property type="molecule type" value="Genomic_DNA"/>
</dbReference>